<comment type="caution">
    <text evidence="2">The sequence shown here is derived from an EMBL/GenBank/DDBJ whole genome shotgun (WGS) entry which is preliminary data.</text>
</comment>
<feature type="region of interest" description="Disordered" evidence="1">
    <location>
        <begin position="25"/>
        <end position="66"/>
    </location>
</feature>
<sequence length="83" mass="9950">MPEDQFSDQTRMNQILYEQEERAVQKSIKIHDTPPPSPYRTKYEEIPEEQKPQTNAKLPRKKLQEEPLFGEPILDLKDIKQHY</sequence>
<organism evidence="2 3">
    <name type="scientific">Paramecium sonneborni</name>
    <dbReference type="NCBI Taxonomy" id="65129"/>
    <lineage>
        <taxon>Eukaryota</taxon>
        <taxon>Sar</taxon>
        <taxon>Alveolata</taxon>
        <taxon>Ciliophora</taxon>
        <taxon>Intramacronucleata</taxon>
        <taxon>Oligohymenophorea</taxon>
        <taxon>Peniculida</taxon>
        <taxon>Parameciidae</taxon>
        <taxon>Paramecium</taxon>
    </lineage>
</organism>
<name>A0A8S1QFX6_9CILI</name>
<accession>A0A8S1QFX6</accession>
<dbReference type="AlphaFoldDB" id="A0A8S1QFX6"/>
<proteinExistence type="predicted"/>
<keyword evidence="3" id="KW-1185">Reference proteome</keyword>
<evidence type="ECO:0000313" key="2">
    <source>
        <dbReference type="EMBL" id="CAD8113265.1"/>
    </source>
</evidence>
<feature type="compositionally biased region" description="Basic and acidic residues" evidence="1">
    <location>
        <begin position="41"/>
        <end position="51"/>
    </location>
</feature>
<dbReference type="Proteomes" id="UP000692954">
    <property type="component" value="Unassembled WGS sequence"/>
</dbReference>
<gene>
    <name evidence="2" type="ORF">PSON_ATCC_30995.1.T1030023</name>
</gene>
<protein>
    <submittedName>
        <fullName evidence="2">Uncharacterized protein</fullName>
    </submittedName>
</protein>
<dbReference type="EMBL" id="CAJJDN010000103">
    <property type="protein sequence ID" value="CAD8113265.1"/>
    <property type="molecule type" value="Genomic_DNA"/>
</dbReference>
<evidence type="ECO:0000313" key="3">
    <source>
        <dbReference type="Proteomes" id="UP000692954"/>
    </source>
</evidence>
<reference evidence="2" key="1">
    <citation type="submission" date="2021-01" db="EMBL/GenBank/DDBJ databases">
        <authorList>
            <consortium name="Genoscope - CEA"/>
            <person name="William W."/>
        </authorList>
    </citation>
    <scope>NUCLEOTIDE SEQUENCE</scope>
</reference>
<evidence type="ECO:0000256" key="1">
    <source>
        <dbReference type="SAM" id="MobiDB-lite"/>
    </source>
</evidence>